<name>A0A139IR36_9PEZI</name>
<dbReference type="PANTHER" id="PTHR22684">
    <property type="entry name" value="NULP1-RELATED"/>
    <property type="match status" value="1"/>
</dbReference>
<keyword evidence="3" id="KW-1185">Reference proteome</keyword>
<proteinExistence type="predicted"/>
<accession>A0A139IR36</accession>
<sequence>MSSRALRKAQREKEEQERLKQLEQEARALADEEDEDYEPEVIQPRKSAFAMLKEEEEDGPGEIEEDHEDGSSTPDEPVTATVPKPSSKKKKKKKKKKAKGGTDTPGQDTDEVDEIDAALKSLSTNGKAVGSGTTAVGLVPTVEEASRLLSIDTNNLHAANEMKRLFGRAALEQDHEDQQAPAGAAGGNRRQQRRVQQVGLAQALRGQRVVGRSGGLAAMALRRNIFIQGKEEWPVATGGGLGMEVEEKRVDGTVLYRFVHNSAYQDVQSQFESCVASMDPNRLILLLQHNPYHISTLLQVSEIAKQERDHSTSGDLLERSLFSLGRAVHSTFSKSLAEGKARLDFRRAENREFWLASWRYIQNLTMRATWRTVYEWAKMLLSLSPENDPYALWLVLDQYAIRSKQGLDYLNLSRNASLKAAHTNMPNVILSQALAECQSGNKSKGQQMLFSAVGKYPYIISRLMQELNLDPPPAVWGKEPRSMKEKLYTELYARRAKDLWNTPENTNLLIETASAVPPETAMAATDSSDITQNVARHVILSDTPALIALIPRHFTEHLESASDPLPPDDVFMSYLSRRRGSERPSGDGLMGTARYREETREISTLDQFFSQLFPWYGRGQQDDAAVAGEDGAADEQSPASEEEMMRQVRETGISEEDFRARARRLIELQNDVGADTSDSDTGIYQRLAVNPRVPGSDRDQRVLQPLQDFDGSLGEDFRNPSQTEQAARDGEFVAAFMRWVQGAGPEMEANRTARVDDASEENP</sequence>
<dbReference type="GO" id="GO:1990112">
    <property type="term" value="C:RQC complex"/>
    <property type="evidence" value="ECO:0007669"/>
    <property type="project" value="TreeGrafter"/>
</dbReference>
<dbReference type="InterPro" id="IPR006994">
    <property type="entry name" value="TCF25/Rqc1"/>
</dbReference>
<feature type="region of interest" description="Disordered" evidence="1">
    <location>
        <begin position="622"/>
        <end position="644"/>
    </location>
</feature>
<gene>
    <name evidence="2" type="ORF">AC579_4355</name>
</gene>
<feature type="compositionally biased region" description="Basic residues" evidence="1">
    <location>
        <begin position="86"/>
        <end position="99"/>
    </location>
</feature>
<feature type="region of interest" description="Disordered" evidence="1">
    <location>
        <begin position="173"/>
        <end position="193"/>
    </location>
</feature>
<feature type="compositionally biased region" description="Low complexity" evidence="1">
    <location>
        <begin position="622"/>
        <end position="636"/>
    </location>
</feature>
<feature type="region of interest" description="Disordered" evidence="1">
    <location>
        <begin position="1"/>
        <end position="110"/>
    </location>
</feature>
<dbReference type="AlphaFoldDB" id="A0A139IR36"/>
<reference evidence="2 3" key="1">
    <citation type="submission" date="2015-07" db="EMBL/GenBank/DDBJ databases">
        <title>Comparative genomics of the Sigatoka disease complex on banana suggests a link between parallel evolutionary changes in Pseudocercospora fijiensis and Pseudocercospora eumusae and increased virulence on the banana host.</title>
        <authorList>
            <person name="Chang T.-C."/>
            <person name="Salvucci A."/>
            <person name="Crous P.W."/>
            <person name="Stergiopoulos I."/>
        </authorList>
    </citation>
    <scope>NUCLEOTIDE SEQUENCE [LARGE SCALE GENOMIC DNA]</scope>
    <source>
        <strain evidence="2 3">CBS 116634</strain>
    </source>
</reference>
<dbReference type="GO" id="GO:1990116">
    <property type="term" value="P:ribosome-associated ubiquitin-dependent protein catabolic process"/>
    <property type="evidence" value="ECO:0007669"/>
    <property type="project" value="TreeGrafter"/>
</dbReference>
<comment type="caution">
    <text evidence="2">The sequence shown here is derived from an EMBL/GenBank/DDBJ whole genome shotgun (WGS) entry which is preliminary data.</text>
</comment>
<feature type="compositionally biased region" description="Basic and acidic residues" evidence="1">
    <location>
        <begin position="9"/>
        <end position="30"/>
    </location>
</feature>
<dbReference type="STRING" id="113226.A0A139IR36"/>
<feature type="compositionally biased region" description="Acidic residues" evidence="1">
    <location>
        <begin position="54"/>
        <end position="68"/>
    </location>
</feature>
<dbReference type="GO" id="GO:0072344">
    <property type="term" value="P:rescue of stalled ribosome"/>
    <property type="evidence" value="ECO:0007669"/>
    <property type="project" value="TreeGrafter"/>
</dbReference>
<evidence type="ECO:0000256" key="1">
    <source>
        <dbReference type="SAM" id="MobiDB-lite"/>
    </source>
</evidence>
<feature type="compositionally biased region" description="Basic and acidic residues" evidence="1">
    <location>
        <begin position="748"/>
        <end position="757"/>
    </location>
</feature>
<evidence type="ECO:0000313" key="3">
    <source>
        <dbReference type="Proteomes" id="UP000073492"/>
    </source>
</evidence>
<feature type="compositionally biased region" description="Low complexity" evidence="1">
    <location>
        <begin position="179"/>
        <end position="193"/>
    </location>
</feature>
<dbReference type="OrthoDB" id="205993at2759"/>
<protein>
    <recommendedName>
        <fullName evidence="4">DUF654-domain-containing protein</fullName>
    </recommendedName>
</protein>
<dbReference type="EMBL" id="LFZO01000026">
    <property type="protein sequence ID" value="KXT17034.1"/>
    <property type="molecule type" value="Genomic_DNA"/>
</dbReference>
<evidence type="ECO:0008006" key="4">
    <source>
        <dbReference type="Google" id="ProtNLM"/>
    </source>
</evidence>
<dbReference type="PANTHER" id="PTHR22684:SF0">
    <property type="entry name" value="RIBOSOME QUALITY CONTROL COMPLEX SUBUNIT TCF25"/>
    <property type="match status" value="1"/>
</dbReference>
<organism evidence="2 3">
    <name type="scientific">Pseudocercospora musae</name>
    <dbReference type="NCBI Taxonomy" id="113226"/>
    <lineage>
        <taxon>Eukaryota</taxon>
        <taxon>Fungi</taxon>
        <taxon>Dikarya</taxon>
        <taxon>Ascomycota</taxon>
        <taxon>Pezizomycotina</taxon>
        <taxon>Dothideomycetes</taxon>
        <taxon>Dothideomycetidae</taxon>
        <taxon>Mycosphaerellales</taxon>
        <taxon>Mycosphaerellaceae</taxon>
        <taxon>Pseudocercospora</taxon>
    </lineage>
</organism>
<feature type="region of interest" description="Disordered" evidence="1">
    <location>
        <begin position="743"/>
        <end position="763"/>
    </location>
</feature>
<evidence type="ECO:0000313" key="2">
    <source>
        <dbReference type="EMBL" id="KXT17034.1"/>
    </source>
</evidence>
<dbReference type="Pfam" id="PF04910">
    <property type="entry name" value="Tcf25"/>
    <property type="match status" value="1"/>
</dbReference>
<dbReference type="Proteomes" id="UP000073492">
    <property type="component" value="Unassembled WGS sequence"/>
</dbReference>